<gene>
    <name evidence="1" type="ORF">NCTC11535_01481</name>
</gene>
<evidence type="ECO:0000313" key="2">
    <source>
        <dbReference type="Proteomes" id="UP000250006"/>
    </source>
</evidence>
<dbReference type="RefSeq" id="WP_111836738.1">
    <property type="nucleotide sequence ID" value="NZ_UAPQ01000008.1"/>
</dbReference>
<sequence>MALPSWACDTVTIIRPTIVSERGKDRPDYDAPASTTIVGGCSVQPAGTSENLSGRQSAVARLTLFLPPEVQVGAHDLVEWHGARYHATGASQSWKSPTGAVSHSVVTLTQWQG</sequence>
<protein>
    <recommendedName>
        <fullName evidence="3">Head-to-tail stopper</fullName>
    </recommendedName>
</protein>
<organism evidence="1 2">
    <name type="scientific">Actinomyces bovis</name>
    <dbReference type="NCBI Taxonomy" id="1658"/>
    <lineage>
        <taxon>Bacteria</taxon>
        <taxon>Bacillati</taxon>
        <taxon>Actinomycetota</taxon>
        <taxon>Actinomycetes</taxon>
        <taxon>Actinomycetales</taxon>
        <taxon>Actinomycetaceae</taxon>
        <taxon>Actinomyces</taxon>
    </lineage>
</organism>
<evidence type="ECO:0008006" key="3">
    <source>
        <dbReference type="Google" id="ProtNLM"/>
    </source>
</evidence>
<evidence type="ECO:0000313" key="1">
    <source>
        <dbReference type="EMBL" id="SPT53797.1"/>
    </source>
</evidence>
<dbReference type="EMBL" id="UAPQ01000008">
    <property type="protein sequence ID" value="SPT53797.1"/>
    <property type="molecule type" value="Genomic_DNA"/>
</dbReference>
<comment type="caution">
    <text evidence="1">The sequence shown here is derived from an EMBL/GenBank/DDBJ whole genome shotgun (WGS) entry which is preliminary data.</text>
</comment>
<accession>A0ABY1VPX8</accession>
<reference evidence="1 2" key="1">
    <citation type="submission" date="2018-06" db="EMBL/GenBank/DDBJ databases">
        <authorList>
            <consortium name="Pathogen Informatics"/>
            <person name="Doyle S."/>
        </authorList>
    </citation>
    <scope>NUCLEOTIDE SEQUENCE [LARGE SCALE GENOMIC DNA]</scope>
    <source>
        <strain evidence="1 2">NCTC11535</strain>
    </source>
</reference>
<name>A0ABY1VPX8_9ACTO</name>
<dbReference type="Proteomes" id="UP000250006">
    <property type="component" value="Unassembled WGS sequence"/>
</dbReference>
<proteinExistence type="predicted"/>
<keyword evidence="2" id="KW-1185">Reference proteome</keyword>